<evidence type="ECO:0000313" key="3">
    <source>
        <dbReference type="Proteomes" id="UP000267096"/>
    </source>
</evidence>
<dbReference type="Proteomes" id="UP000267096">
    <property type="component" value="Unassembled WGS sequence"/>
</dbReference>
<dbReference type="AlphaFoldDB" id="A0A0M3JV49"/>
<organism evidence="4">
    <name type="scientific">Anisakis simplex</name>
    <name type="common">Herring worm</name>
    <dbReference type="NCBI Taxonomy" id="6269"/>
    <lineage>
        <taxon>Eukaryota</taxon>
        <taxon>Metazoa</taxon>
        <taxon>Ecdysozoa</taxon>
        <taxon>Nematoda</taxon>
        <taxon>Chromadorea</taxon>
        <taxon>Rhabditida</taxon>
        <taxon>Spirurina</taxon>
        <taxon>Ascaridomorpha</taxon>
        <taxon>Ascaridoidea</taxon>
        <taxon>Anisakidae</taxon>
        <taxon>Anisakis</taxon>
        <taxon>Anisakis simplex complex</taxon>
    </lineage>
</organism>
<evidence type="ECO:0000313" key="4">
    <source>
        <dbReference type="WBParaSite" id="ASIM_0001208901-mRNA-1"/>
    </source>
</evidence>
<keyword evidence="1" id="KW-1133">Transmembrane helix</keyword>
<keyword evidence="1" id="KW-0812">Transmembrane</keyword>
<dbReference type="EMBL" id="UYRR01031081">
    <property type="protein sequence ID" value="VDK45331.1"/>
    <property type="molecule type" value="Genomic_DNA"/>
</dbReference>
<name>A0A0M3JV49_ANISI</name>
<keyword evidence="1" id="KW-0472">Membrane</keyword>
<dbReference type="WBParaSite" id="ASIM_0001208901-mRNA-1">
    <property type="protein sequence ID" value="ASIM_0001208901-mRNA-1"/>
    <property type="gene ID" value="ASIM_0001208901"/>
</dbReference>
<sequence>MSEVCVTSYDSIAKRRSQKRKERILMNSKQRIESILGAHGGEEPRKEPVLDGVQNCNNVFTASTSIGAHYDTHSSEISVNTAELSDKSIADGVSSELDSFIRSTPANEHLETFTGTQDEPWYSFIVADRLRTCITAGVILRIFVALSLLVNVVIPWILVYITVDYFIVNKCKSSYYQSCTLLLNGLNFFATNESSIGRIKEKFLIRTGYLIEKTWYFVQDSLLAAFAFLVMHVILHFAAAIRFS</sequence>
<gene>
    <name evidence="2" type="ORF">ASIM_LOCUS11555</name>
</gene>
<reference evidence="4" key="1">
    <citation type="submission" date="2017-02" db="UniProtKB">
        <authorList>
            <consortium name="WormBaseParasite"/>
        </authorList>
    </citation>
    <scope>IDENTIFICATION</scope>
</reference>
<feature type="transmembrane region" description="Helical" evidence="1">
    <location>
        <begin position="138"/>
        <end position="163"/>
    </location>
</feature>
<protein>
    <submittedName>
        <fullName evidence="2 4">Uncharacterized protein</fullName>
    </submittedName>
</protein>
<evidence type="ECO:0000313" key="2">
    <source>
        <dbReference type="EMBL" id="VDK45331.1"/>
    </source>
</evidence>
<proteinExistence type="predicted"/>
<evidence type="ECO:0000256" key="1">
    <source>
        <dbReference type="SAM" id="Phobius"/>
    </source>
</evidence>
<keyword evidence="3" id="KW-1185">Reference proteome</keyword>
<reference evidence="2 3" key="2">
    <citation type="submission" date="2018-11" db="EMBL/GenBank/DDBJ databases">
        <authorList>
            <consortium name="Pathogen Informatics"/>
        </authorList>
    </citation>
    <scope>NUCLEOTIDE SEQUENCE [LARGE SCALE GENOMIC DNA]</scope>
</reference>
<dbReference type="OrthoDB" id="5785439at2759"/>
<accession>A0A0M3JV49</accession>
<feature type="transmembrane region" description="Helical" evidence="1">
    <location>
        <begin position="222"/>
        <end position="241"/>
    </location>
</feature>